<gene>
    <name evidence="1" type="ORF">PSON_ATCC_30995.1.T2300011</name>
</gene>
<evidence type="ECO:0000313" key="1">
    <source>
        <dbReference type="EMBL" id="CAD8129569.1"/>
    </source>
</evidence>
<sequence length="195" mass="23639">MQEFIKGCLTMVRLSRSIVKFVLKFLYFKKYFKQYKIKKIGIQQFSFYSNKNNLIWTINRLKKLLDFDQCLARIIQDFSQIINHNQQISKLQKNCFQYGLSNCGTTKLIKNHLLLTNWKKFVIHLFRVKPKIIINHHKVKPINIFFIKQSLKAHNKEDAEIQREHHLFGERQRYKTNQMERIKSIIRSKTKYTIE</sequence>
<reference evidence="1" key="1">
    <citation type="submission" date="2021-01" db="EMBL/GenBank/DDBJ databases">
        <authorList>
            <consortium name="Genoscope - CEA"/>
            <person name="William W."/>
        </authorList>
    </citation>
    <scope>NUCLEOTIDE SEQUENCE</scope>
</reference>
<dbReference type="AlphaFoldDB" id="A0A8S1RR39"/>
<name>A0A8S1RR39_9CILI</name>
<dbReference type="Proteomes" id="UP000692954">
    <property type="component" value="Unassembled WGS sequence"/>
</dbReference>
<dbReference type="EMBL" id="CAJJDN010000230">
    <property type="protein sequence ID" value="CAD8129569.1"/>
    <property type="molecule type" value="Genomic_DNA"/>
</dbReference>
<protein>
    <submittedName>
        <fullName evidence="1">Uncharacterized protein</fullName>
    </submittedName>
</protein>
<comment type="caution">
    <text evidence="1">The sequence shown here is derived from an EMBL/GenBank/DDBJ whole genome shotgun (WGS) entry which is preliminary data.</text>
</comment>
<organism evidence="1 2">
    <name type="scientific">Paramecium sonneborni</name>
    <dbReference type="NCBI Taxonomy" id="65129"/>
    <lineage>
        <taxon>Eukaryota</taxon>
        <taxon>Sar</taxon>
        <taxon>Alveolata</taxon>
        <taxon>Ciliophora</taxon>
        <taxon>Intramacronucleata</taxon>
        <taxon>Oligohymenophorea</taxon>
        <taxon>Peniculida</taxon>
        <taxon>Parameciidae</taxon>
        <taxon>Paramecium</taxon>
    </lineage>
</organism>
<accession>A0A8S1RR39</accession>
<keyword evidence="2" id="KW-1185">Reference proteome</keyword>
<evidence type="ECO:0000313" key="2">
    <source>
        <dbReference type="Proteomes" id="UP000692954"/>
    </source>
</evidence>
<proteinExistence type="predicted"/>